<evidence type="ECO:0000256" key="6">
    <source>
        <dbReference type="ARBA" id="ARBA00023136"/>
    </source>
</evidence>
<evidence type="ECO:0000313" key="13">
    <source>
        <dbReference type="Proteomes" id="UP000525078"/>
    </source>
</evidence>
<evidence type="ECO:0000256" key="1">
    <source>
        <dbReference type="ARBA" id="ARBA00004479"/>
    </source>
</evidence>
<dbReference type="EMBL" id="JAATIP010000064">
    <property type="protein sequence ID" value="KAF4380777.1"/>
    <property type="molecule type" value="Genomic_DNA"/>
</dbReference>
<feature type="region of interest" description="Disordered" evidence="7">
    <location>
        <begin position="1114"/>
        <end position="1199"/>
    </location>
</feature>
<dbReference type="GO" id="GO:0016020">
    <property type="term" value="C:membrane"/>
    <property type="evidence" value="ECO:0007669"/>
    <property type="project" value="UniProtKB-SubCell"/>
</dbReference>
<evidence type="ECO:0008006" key="14">
    <source>
        <dbReference type="Google" id="ProtNLM"/>
    </source>
</evidence>
<feature type="compositionally biased region" description="Basic and acidic residues" evidence="7">
    <location>
        <begin position="1114"/>
        <end position="1131"/>
    </location>
</feature>
<comment type="similarity">
    <text evidence="2">Belongs to the TMEM131 family.</text>
</comment>
<feature type="domain" description="DUF7579" evidence="10">
    <location>
        <begin position="557"/>
        <end position="670"/>
    </location>
</feature>
<organism evidence="12 13">
    <name type="scientific">Cannabis sativa</name>
    <name type="common">Hemp</name>
    <name type="synonym">Marijuana</name>
    <dbReference type="NCBI Taxonomy" id="3483"/>
    <lineage>
        <taxon>Eukaryota</taxon>
        <taxon>Viridiplantae</taxon>
        <taxon>Streptophyta</taxon>
        <taxon>Embryophyta</taxon>
        <taxon>Tracheophyta</taxon>
        <taxon>Spermatophyta</taxon>
        <taxon>Magnoliopsida</taxon>
        <taxon>eudicotyledons</taxon>
        <taxon>Gunneridae</taxon>
        <taxon>Pentapetalae</taxon>
        <taxon>rosids</taxon>
        <taxon>fabids</taxon>
        <taxon>Rosales</taxon>
        <taxon>Cannabaceae</taxon>
        <taxon>Cannabis</taxon>
    </lineage>
</organism>
<dbReference type="Pfam" id="PF12371">
    <property type="entry name" value="TMEM131_like_N"/>
    <property type="match status" value="1"/>
</dbReference>
<dbReference type="InterPro" id="IPR022113">
    <property type="entry name" value="TMEM131L_N"/>
</dbReference>
<feature type="compositionally biased region" description="Low complexity" evidence="7">
    <location>
        <begin position="1185"/>
        <end position="1199"/>
    </location>
</feature>
<dbReference type="InterPro" id="IPR056001">
    <property type="entry name" value="DUF7579"/>
</dbReference>
<gene>
    <name evidence="12" type="ORF">F8388_017131</name>
</gene>
<dbReference type="PANTHER" id="PTHR22050:SF0">
    <property type="entry name" value="TRANSMEMBRANE PROTEIN 131 HOMOLOG"/>
    <property type="match status" value="1"/>
</dbReference>
<feature type="compositionally biased region" description="Basic residues" evidence="7">
    <location>
        <begin position="1165"/>
        <end position="1174"/>
    </location>
</feature>
<keyword evidence="5 8" id="KW-1133">Transmembrane helix</keyword>
<dbReference type="PANTHER" id="PTHR22050">
    <property type="entry name" value="RW1 PROTEIN HOMOLOG"/>
    <property type="match status" value="1"/>
</dbReference>
<dbReference type="Proteomes" id="UP000525078">
    <property type="component" value="Unassembled WGS sequence"/>
</dbReference>
<feature type="region of interest" description="Disordered" evidence="7">
    <location>
        <begin position="1217"/>
        <end position="1239"/>
    </location>
</feature>
<feature type="domain" description="TMEM131L fifth Ig-like" evidence="11">
    <location>
        <begin position="919"/>
        <end position="984"/>
    </location>
</feature>
<evidence type="ECO:0000259" key="9">
    <source>
        <dbReference type="Pfam" id="PF12371"/>
    </source>
</evidence>
<keyword evidence="3 8" id="KW-0812">Transmembrane</keyword>
<feature type="transmembrane region" description="Helical" evidence="8">
    <location>
        <begin position="1014"/>
        <end position="1033"/>
    </location>
</feature>
<proteinExistence type="inferred from homology"/>
<feature type="domain" description="Transmembrane protein 131-like N-terminal" evidence="9">
    <location>
        <begin position="302"/>
        <end position="385"/>
    </location>
</feature>
<protein>
    <recommendedName>
        <fullName evidence="14">Transmembrane protein 131-like N-terminal domain-containing protein</fullName>
    </recommendedName>
</protein>
<dbReference type="InterPro" id="IPR055437">
    <property type="entry name" value="TMEM131L_Ig_5"/>
</dbReference>
<evidence type="ECO:0000256" key="5">
    <source>
        <dbReference type="ARBA" id="ARBA00022989"/>
    </source>
</evidence>
<dbReference type="Pfam" id="PF24501">
    <property type="entry name" value="Ig_TMEM131L_5"/>
    <property type="match status" value="1"/>
</dbReference>
<evidence type="ECO:0000256" key="2">
    <source>
        <dbReference type="ARBA" id="ARBA00006682"/>
    </source>
</evidence>
<sequence length="1399" mass="153994">MKKKVIFIYESPQTTLPNGSKLSRFRVKINFLVLNLRGQYNPLLFIRCYQVVVVAVVVAEFKPEKPLIAYQPRWSYLLLSSSMDFEVEALVLGAQTSGLSYRARMSQYIVVLLCTIFCLATCDLCSNNGKQKSAQYEACRSYEDHLNAAFQDVSSEYGNPRPYLNIDSICTGSQAFCFPSTLQGLSSNDHQLEDAAIDASGSQFDDPITVGSAEDTRESKNNSWSMDYGMFKLFNGRTVSCSLNSREGTNKLSSIQLDSSIENDVSSCNAPLLNQKSTSSKAEVNIEIVKSDSFKGSSSRHVEINPAILDWGHKYMYFPSLAFLTVENTCNDKVLHVYEPFSTDSQFYPCNFSEALLGPGEAVSICFVFLPRYFGSTSAHLILQTSSGGFLIQAKGFAIESPYGIKSLVDLNASSGRRWSRNFSLSNSFDETLSVEKVTAWVSISLGQTSVYTEAICSVRNFQDPELLDFPSIDDWLLVRSGQFGLPLMGLRPLRNWEIGPHGTETFIEIEFSVESKGKVFGALCMQLQRPSQDKFDTVVVPLEAELNGKEVHEVSGSISASLEVLYPYNSSEAVVAISLRNGAPVLVNVVKIAEVAESKVLHIRYMEGLLLFPGSDTQVAVVICSHMRDSPPDLPNMYENCKLHVLTNDSTSPHIEVSCQEIFNACSRNLEESSVGYEDSSVEIGESGSSRTVPLGNDLSTPSETKALEASDADELVLGNWKSQGTSGGMSVLVDNELLYPMVQVGSFQAKWIFVNNPSEEPVIMQLILNSGEIINECKGTDGLIQPPSSGSLVHDESNIPSRYGFSIAEKAVTEAYIHPHGSASFGPILFHPSSRCEWKSSVLIRNNLSGVEWLSLRGFGGSLSLLLHEASEPVQNIEFNLSLPISVNPSPLGIFANMEDTSYSCSQPLLKVLYAKNTGDLPLEVRKIKVSGKDCELDGFVVHTCKGFAIEPGELTKVLISYQTDFSASVVHRDLELVLATGILVIPMKGTLPMFMLNVCKKSIFWTRFKKYTTAIFVAASLLLLMFWFILPQVLTLGSYDCFCKSYKGSLATTLSTGKCPRGLSLGNSKFSLFSEMDNLIPKSSPPGCMGYPGYQVGQPDQRTQYVRPILENDKQSNDLSDRRKERELPSSLLSQSLHIKNSDIQETPQPSNLTINIEKEKGRRRRKKKGVGNKLTALSEVSSSHSGNSTPSSPLSPAVTPKYLWLLQSQDAAEQSIEGRNHPHSQVSNQQHSDKEIVTKSISKANTLESKAIAKSPSVSTQQQPLAPRKTATPRPVLLSSATFPSAGRPAPTNMLHSSPFLASSSPIAAHARAPGSRLDEQKNMKAEEKASIGDKYTYDIWGDHFSRLHLMGKSTNMSSLLSKAREDDYDSFFVKGPQSFMTKPQPKFSSHRQEG</sequence>
<feature type="compositionally biased region" description="Polar residues" evidence="7">
    <location>
        <begin position="1134"/>
        <end position="1158"/>
    </location>
</feature>
<feature type="region of interest" description="Disordered" evidence="7">
    <location>
        <begin position="1251"/>
        <end position="1302"/>
    </location>
</feature>
<dbReference type="InterPro" id="IPR039877">
    <property type="entry name" value="TMEM131-like"/>
</dbReference>
<evidence type="ECO:0000256" key="3">
    <source>
        <dbReference type="ARBA" id="ARBA00022692"/>
    </source>
</evidence>
<comment type="caution">
    <text evidence="12">The sequence shown here is derived from an EMBL/GenBank/DDBJ whole genome shotgun (WGS) entry which is preliminary data.</text>
</comment>
<evidence type="ECO:0000259" key="11">
    <source>
        <dbReference type="Pfam" id="PF24501"/>
    </source>
</evidence>
<feature type="region of interest" description="Disordered" evidence="7">
    <location>
        <begin position="1380"/>
        <end position="1399"/>
    </location>
</feature>
<comment type="subcellular location">
    <subcellularLocation>
        <location evidence="1">Membrane</location>
        <topology evidence="1">Single-pass type I membrane protein</topology>
    </subcellularLocation>
</comment>
<reference evidence="12 13" key="1">
    <citation type="journal article" date="2020" name="bioRxiv">
        <title>Sequence and annotation of 42 cannabis genomes reveals extensive copy number variation in cannabinoid synthesis and pathogen resistance genes.</title>
        <authorList>
            <person name="Mckernan K.J."/>
            <person name="Helbert Y."/>
            <person name="Kane L.T."/>
            <person name="Ebling H."/>
            <person name="Zhang L."/>
            <person name="Liu B."/>
            <person name="Eaton Z."/>
            <person name="Mclaughlin S."/>
            <person name="Kingan S."/>
            <person name="Baybayan P."/>
            <person name="Concepcion G."/>
            <person name="Jordan M."/>
            <person name="Riva A."/>
            <person name="Barbazuk W."/>
            <person name="Harkins T."/>
        </authorList>
    </citation>
    <scope>NUCLEOTIDE SEQUENCE [LARGE SCALE GENOMIC DNA]</scope>
    <source>
        <strain evidence="13">cv. Jamaican Lion 4</strain>
        <tissue evidence="12">Leaf</tissue>
    </source>
</reference>
<keyword evidence="4" id="KW-0732">Signal</keyword>
<evidence type="ECO:0000256" key="7">
    <source>
        <dbReference type="SAM" id="MobiDB-lite"/>
    </source>
</evidence>
<feature type="transmembrane region" description="Helical" evidence="8">
    <location>
        <begin position="979"/>
        <end position="1002"/>
    </location>
</feature>
<keyword evidence="6 8" id="KW-0472">Membrane</keyword>
<evidence type="ECO:0000313" key="12">
    <source>
        <dbReference type="EMBL" id="KAF4380777.1"/>
    </source>
</evidence>
<dbReference type="Pfam" id="PF24474">
    <property type="entry name" value="DUF7579"/>
    <property type="match status" value="1"/>
</dbReference>
<name>A0A7J6GD98_CANSA</name>
<evidence type="ECO:0000256" key="8">
    <source>
        <dbReference type="SAM" id="Phobius"/>
    </source>
</evidence>
<evidence type="ECO:0000259" key="10">
    <source>
        <dbReference type="Pfam" id="PF24474"/>
    </source>
</evidence>
<evidence type="ECO:0000256" key="4">
    <source>
        <dbReference type="ARBA" id="ARBA00022729"/>
    </source>
</evidence>
<accession>A0A7J6GD98</accession>